<comment type="caution">
    <text evidence="3">The sequence shown here is derived from an EMBL/GenBank/DDBJ whole genome shotgun (WGS) entry which is preliminary data.</text>
</comment>
<dbReference type="OrthoDB" id="1453786at2"/>
<dbReference type="RefSeq" id="WP_009197544.1">
    <property type="nucleotide sequence ID" value="NZ_AODQ01000203.1"/>
</dbReference>
<feature type="region of interest" description="Disordered" evidence="1">
    <location>
        <begin position="74"/>
        <end position="165"/>
    </location>
</feature>
<dbReference type="STRING" id="1279009.ADICEAN_04169"/>
<dbReference type="Proteomes" id="UP000011910">
    <property type="component" value="Unassembled WGS sequence"/>
</dbReference>
<name>M7NFX0_9BACT</name>
<dbReference type="AlphaFoldDB" id="M7NFX0"/>
<evidence type="ECO:0000313" key="4">
    <source>
        <dbReference type="Proteomes" id="UP000011910"/>
    </source>
</evidence>
<accession>M7NFX0</accession>
<dbReference type="EMBL" id="AODQ01000203">
    <property type="protein sequence ID" value="EMR00710.1"/>
    <property type="molecule type" value="Genomic_DNA"/>
</dbReference>
<feature type="domain" description="Conjugative transposon TraM C-terminal" evidence="2">
    <location>
        <begin position="186"/>
        <end position="321"/>
    </location>
</feature>
<dbReference type="Pfam" id="PF12508">
    <property type="entry name" value="Transposon_TraM"/>
    <property type="match status" value="1"/>
</dbReference>
<sequence length="327" mass="35781">MDTKPKRLGEWMRRHWLPLSAGLMGLLLLGAMALGSIRRFQATTPIASIAPDQPASGQSPPSRLDRYRKELEDINRQHARRQRSLETIISMDFGSMSTGDTPTEAAGNSLPPEPAEQAEANSRALPDSAVQAARHDSPSLPQQARRPRQQQPASLAPVPGPADPFQTVRAKAQEEDISQQKGGFYSVLVHGDQKLLPNATLCLRLQEEIAIGEHRFPRHTLLYGRLSLAGGGRLKVRIASIGSLPLRLRVYDQDFQEGIAYLQEEPLPSALAESRDDALDQMLFSLPYGGVASGLAGLGRNLLRKSRRGKSLFLADGYPLFVAPDSD</sequence>
<dbReference type="InterPro" id="IPR055407">
    <property type="entry name" value="TraM_C"/>
</dbReference>
<organism evidence="3 4">
    <name type="scientific">Cesiribacter andamanensis AMV16</name>
    <dbReference type="NCBI Taxonomy" id="1279009"/>
    <lineage>
        <taxon>Bacteria</taxon>
        <taxon>Pseudomonadati</taxon>
        <taxon>Bacteroidota</taxon>
        <taxon>Cytophagia</taxon>
        <taxon>Cytophagales</taxon>
        <taxon>Cesiribacteraceae</taxon>
        <taxon>Cesiribacter</taxon>
    </lineage>
</organism>
<evidence type="ECO:0000313" key="3">
    <source>
        <dbReference type="EMBL" id="EMR00710.1"/>
    </source>
</evidence>
<reference evidence="3 4" key="1">
    <citation type="journal article" date="2013" name="Genome Announc.">
        <title>Draft Genome Sequence of Cesiribacter andamanensis Strain AMV16T, Isolated from a Soil Sample from a Mud Volcano in the Andaman Islands, India.</title>
        <authorList>
            <person name="Shivaji S."/>
            <person name="Ara S."/>
            <person name="Begum Z."/>
            <person name="Srinivas T.N."/>
            <person name="Singh A."/>
            <person name="Kumar Pinnaka A."/>
        </authorList>
    </citation>
    <scope>NUCLEOTIDE SEQUENCE [LARGE SCALE GENOMIC DNA]</scope>
    <source>
        <strain evidence="3 4">AMV16</strain>
    </source>
</reference>
<protein>
    <submittedName>
        <fullName evidence="3">Conjugative transposon TraM protein</fullName>
    </submittedName>
</protein>
<gene>
    <name evidence="3" type="ORF">ADICEAN_04169</name>
</gene>
<keyword evidence="4" id="KW-1185">Reference proteome</keyword>
<feature type="compositionally biased region" description="Low complexity" evidence="1">
    <location>
        <begin position="138"/>
        <end position="157"/>
    </location>
</feature>
<proteinExistence type="predicted"/>
<evidence type="ECO:0000259" key="2">
    <source>
        <dbReference type="Pfam" id="PF12508"/>
    </source>
</evidence>
<evidence type="ECO:0000256" key="1">
    <source>
        <dbReference type="SAM" id="MobiDB-lite"/>
    </source>
</evidence>